<name>A0A7S2NS15_9STRA</name>
<evidence type="ECO:0000256" key="4">
    <source>
        <dbReference type="ARBA" id="ARBA00022691"/>
    </source>
</evidence>
<dbReference type="PRINTS" id="PR02008">
    <property type="entry name" value="RCMTFAMILY"/>
</dbReference>
<dbReference type="Gene3D" id="3.40.50.150">
    <property type="entry name" value="Vaccinia Virus protein VP39"/>
    <property type="match status" value="1"/>
</dbReference>
<feature type="region of interest" description="Disordered" evidence="7">
    <location>
        <begin position="1"/>
        <end position="30"/>
    </location>
</feature>
<accession>A0A7S2NS15</accession>
<dbReference type="InterPro" id="IPR001678">
    <property type="entry name" value="MeTrfase_RsmB-F_NOP2_dom"/>
</dbReference>
<feature type="domain" description="SAM-dependent MTase RsmB/NOP-type" evidence="8">
    <location>
        <begin position="59"/>
        <end position="478"/>
    </location>
</feature>
<dbReference type="InterPro" id="IPR023267">
    <property type="entry name" value="RCMT"/>
</dbReference>
<feature type="binding site" evidence="6">
    <location>
        <position position="237"/>
    </location>
    <ligand>
        <name>S-adenosyl-L-methionine</name>
        <dbReference type="ChEBI" id="CHEBI:59789"/>
    </ligand>
</feature>
<dbReference type="PANTHER" id="PTHR22808">
    <property type="entry name" value="NCL1 YEAST -RELATED NOL1/NOP2/FMU SUN DOMAIN-CONTAINING"/>
    <property type="match status" value="1"/>
</dbReference>
<evidence type="ECO:0000256" key="5">
    <source>
        <dbReference type="ARBA" id="ARBA00022884"/>
    </source>
</evidence>
<comment type="similarity">
    <text evidence="1 6">Belongs to the class I-like SAM-binding methyltransferase superfamily. RsmB/NOP family.</text>
</comment>
<dbReference type="InterPro" id="IPR057285">
    <property type="entry name" value="Pre-PUA_NSUN2"/>
</dbReference>
<dbReference type="PANTHER" id="PTHR22808:SF1">
    <property type="entry name" value="RNA CYTOSINE-C(5)-METHYLTRANSFERASE NSUN2-RELATED"/>
    <property type="match status" value="1"/>
</dbReference>
<keyword evidence="3 6" id="KW-0808">Transferase</keyword>
<feature type="binding site" evidence="6">
    <location>
        <position position="262"/>
    </location>
    <ligand>
        <name>S-adenosyl-L-methionine</name>
        <dbReference type="ChEBI" id="CHEBI:59789"/>
    </ligand>
</feature>
<feature type="region of interest" description="Disordered" evidence="7">
    <location>
        <begin position="723"/>
        <end position="753"/>
    </location>
</feature>
<reference evidence="9" key="1">
    <citation type="submission" date="2021-01" db="EMBL/GenBank/DDBJ databases">
        <authorList>
            <person name="Corre E."/>
            <person name="Pelletier E."/>
            <person name="Niang G."/>
            <person name="Scheremetjew M."/>
            <person name="Finn R."/>
            <person name="Kale V."/>
            <person name="Holt S."/>
            <person name="Cochrane G."/>
            <person name="Meng A."/>
            <person name="Brown T."/>
            <person name="Cohen L."/>
        </authorList>
    </citation>
    <scope>NUCLEOTIDE SEQUENCE</scope>
    <source>
        <strain evidence="9">B650</strain>
    </source>
</reference>
<dbReference type="PROSITE" id="PS51686">
    <property type="entry name" value="SAM_MT_RSMB_NOP"/>
    <property type="match status" value="1"/>
</dbReference>
<dbReference type="InterPro" id="IPR049560">
    <property type="entry name" value="MeTrfase_RsmB-F_NOP2_cat"/>
</dbReference>
<feature type="compositionally biased region" description="Basic and acidic residues" evidence="7">
    <location>
        <begin position="523"/>
        <end position="538"/>
    </location>
</feature>
<dbReference type="GO" id="GO:0003723">
    <property type="term" value="F:RNA binding"/>
    <property type="evidence" value="ECO:0007669"/>
    <property type="project" value="UniProtKB-UniRule"/>
</dbReference>
<dbReference type="Pfam" id="PF25376">
    <property type="entry name" value="Pre-PUA_NSUN2"/>
    <property type="match status" value="1"/>
</dbReference>
<dbReference type="PROSITE" id="PS01153">
    <property type="entry name" value="NOL1_NOP2_SUN"/>
    <property type="match status" value="1"/>
</dbReference>
<feature type="region of interest" description="Disordered" evidence="7">
    <location>
        <begin position="363"/>
        <end position="413"/>
    </location>
</feature>
<dbReference type="AlphaFoldDB" id="A0A7S2NS15"/>
<dbReference type="GO" id="GO:0008173">
    <property type="term" value="F:RNA methyltransferase activity"/>
    <property type="evidence" value="ECO:0007669"/>
    <property type="project" value="InterPro"/>
</dbReference>
<dbReference type="InterPro" id="IPR029063">
    <property type="entry name" value="SAM-dependent_MTases_sf"/>
</dbReference>
<feature type="compositionally biased region" description="Low complexity" evidence="7">
    <location>
        <begin position="394"/>
        <end position="406"/>
    </location>
</feature>
<feature type="active site" description="Nucleophile" evidence="6">
    <location>
        <position position="315"/>
    </location>
</feature>
<evidence type="ECO:0000256" key="6">
    <source>
        <dbReference type="PROSITE-ProRule" id="PRU01023"/>
    </source>
</evidence>
<protein>
    <recommendedName>
        <fullName evidence="8">SAM-dependent MTase RsmB/NOP-type domain-containing protein</fullName>
    </recommendedName>
</protein>
<evidence type="ECO:0000313" key="9">
    <source>
        <dbReference type="EMBL" id="CAD9555936.1"/>
    </source>
</evidence>
<dbReference type="Pfam" id="PF01189">
    <property type="entry name" value="Methyltr_RsmB-F"/>
    <property type="match status" value="1"/>
</dbReference>
<sequence length="828" mass="94173">MGKNNDKRYKRKSQRGPREKKDRNGKGTWGKTITLENKKLETYYTAQNIFKDEEECKQFMDAMRKPLPASFRIGSDVPSAFRDSLMKELHDHTSDVTSANVDDKEIRVSLDPIKFVDDGFQFANLDRKTIRRAPRLAQFHDWLVVQTSNGFITRQETVSMLPPVAMDVQPHHKVLDMCAAPGSKTSQILETLATKTTNGEEPKGFIVANDSDSKRAYMLVHQLRRLNSPAIFVTSIDARFFPNIPSCDDKNGEGFFDRVLCDVPCSGDGTMRKNIQIWRGWGNKQSMGLHPLQRTIAERGLRLTKIGGLVCYSTCSVNPLENEAVVCELLREFHGKIKLIDVRSKFEAMGFKGRKGMTTWRVLNEKPTSKRRPKLSEETTINGENKRESEDKSSATTTTENAASTTKETEDDGGDLLTELFNEYKTYQEVPDNNNRITPSMFPPTEDEISKFHLDYCMRVHPHDNDTGGFFVAVFEKCANISSFVPRVTNHGENDAEPETKRTKVDNASNGRNDNKNDDDDDTNKTTDMDLDTDENKANLRGVEPPQIRVQTDLGNVPFIPIDDKTWDFIWPDMCEFYGLATNQEEVKKLQLKDDAQILPKEQIKARASGESKCFYFLTKSINDTLIDDDKSANFQSKVTVINTGLKIFNKNTKHCVARYRLNQEGVHFLLPYLHRRKITICLQDYILLVEKALFLLKRNKESSGHSHNLNIYLEHNAHIAEKTTTTDEVEKGENKEKEEQKNGEAVDDSGKKNEDLSVLEKPFTDAMIQECRGLDVGSFVFVLKGYEKDVMNSKMAMVAWKCRGEAINMLVGKEELEGAHSKIRAFQ</sequence>
<proteinExistence type="inferred from homology"/>
<keyword evidence="4 6" id="KW-0949">S-adenosyl-L-methionine</keyword>
<dbReference type="InterPro" id="IPR018314">
    <property type="entry name" value="RsmB/NOL1/NOP2-like_CS"/>
</dbReference>
<keyword evidence="5 6" id="KW-0694">RNA-binding</keyword>
<dbReference type="SUPFAM" id="SSF53335">
    <property type="entry name" value="S-adenosyl-L-methionine-dependent methyltransferases"/>
    <property type="match status" value="1"/>
</dbReference>
<keyword evidence="2 6" id="KW-0489">Methyltransferase</keyword>
<evidence type="ECO:0000256" key="2">
    <source>
        <dbReference type="ARBA" id="ARBA00022603"/>
    </source>
</evidence>
<dbReference type="EMBL" id="HBGY01001017">
    <property type="protein sequence ID" value="CAD9555936.1"/>
    <property type="molecule type" value="Transcribed_RNA"/>
</dbReference>
<evidence type="ECO:0000256" key="3">
    <source>
        <dbReference type="ARBA" id="ARBA00022679"/>
    </source>
</evidence>
<gene>
    <name evidence="9" type="ORF">LDAN0321_LOCUS677</name>
</gene>
<dbReference type="GO" id="GO:0001510">
    <property type="term" value="P:RNA methylation"/>
    <property type="evidence" value="ECO:0007669"/>
    <property type="project" value="InterPro"/>
</dbReference>
<feature type="binding site" evidence="6">
    <location>
        <begin position="178"/>
        <end position="184"/>
    </location>
    <ligand>
        <name>S-adenosyl-L-methionine</name>
        <dbReference type="ChEBI" id="CHEBI:59789"/>
    </ligand>
</feature>
<feature type="compositionally biased region" description="Basic and acidic residues" evidence="7">
    <location>
        <begin position="384"/>
        <end position="393"/>
    </location>
</feature>
<evidence type="ECO:0000259" key="8">
    <source>
        <dbReference type="PROSITE" id="PS51686"/>
    </source>
</evidence>
<feature type="binding site" evidence="6">
    <location>
        <position position="210"/>
    </location>
    <ligand>
        <name>S-adenosyl-L-methionine</name>
        <dbReference type="ChEBI" id="CHEBI:59789"/>
    </ligand>
</feature>
<organism evidence="9">
    <name type="scientific">Leptocylindrus danicus</name>
    <dbReference type="NCBI Taxonomy" id="163516"/>
    <lineage>
        <taxon>Eukaryota</taxon>
        <taxon>Sar</taxon>
        <taxon>Stramenopiles</taxon>
        <taxon>Ochrophyta</taxon>
        <taxon>Bacillariophyta</taxon>
        <taxon>Coscinodiscophyceae</taxon>
        <taxon>Chaetocerotophycidae</taxon>
        <taxon>Leptocylindrales</taxon>
        <taxon>Leptocylindraceae</taxon>
        <taxon>Leptocylindrus</taxon>
    </lineage>
</organism>
<feature type="compositionally biased region" description="Basic and acidic residues" evidence="7">
    <location>
        <begin position="16"/>
        <end position="25"/>
    </location>
</feature>
<evidence type="ECO:0000256" key="1">
    <source>
        <dbReference type="ARBA" id="ARBA00007494"/>
    </source>
</evidence>
<feature type="region of interest" description="Disordered" evidence="7">
    <location>
        <begin position="488"/>
        <end position="538"/>
    </location>
</feature>
<evidence type="ECO:0000256" key="7">
    <source>
        <dbReference type="SAM" id="MobiDB-lite"/>
    </source>
</evidence>
<feature type="compositionally biased region" description="Basic and acidic residues" evidence="7">
    <location>
        <begin position="490"/>
        <end position="505"/>
    </location>
</feature>